<feature type="compositionally biased region" description="Polar residues" evidence="1">
    <location>
        <begin position="1"/>
        <end position="10"/>
    </location>
</feature>
<dbReference type="OrthoDB" id="2506772at2759"/>
<reference evidence="2" key="2">
    <citation type="submission" date="2016-05" db="EMBL/GenBank/DDBJ databases">
        <title>Comparative analysis highlights variable genome content of wheat rusts and divergence of the mating loci.</title>
        <authorList>
            <person name="Cuomo C.A."/>
            <person name="Bakkeren G."/>
            <person name="Szabo L."/>
            <person name="Khalil H."/>
            <person name="Joly D."/>
            <person name="Goldberg J."/>
            <person name="Young S."/>
            <person name="Zeng Q."/>
            <person name="Fellers J."/>
        </authorList>
    </citation>
    <scope>NUCLEOTIDE SEQUENCE [LARGE SCALE GENOMIC DNA]</scope>
    <source>
        <strain evidence="2">1-1 BBBD Race 1</strain>
    </source>
</reference>
<dbReference type="VEuPathDB" id="FungiDB:PTTG_06158"/>
<reference evidence="2" key="1">
    <citation type="submission" date="2009-11" db="EMBL/GenBank/DDBJ databases">
        <authorList>
            <consortium name="The Broad Institute Genome Sequencing Platform"/>
            <person name="Ward D."/>
            <person name="Feldgarden M."/>
            <person name="Earl A."/>
            <person name="Young S.K."/>
            <person name="Zeng Q."/>
            <person name="Koehrsen M."/>
            <person name="Alvarado L."/>
            <person name="Berlin A."/>
            <person name="Bochicchio J."/>
            <person name="Borenstein D."/>
            <person name="Chapman S.B."/>
            <person name="Chen Z."/>
            <person name="Engels R."/>
            <person name="Freedman E."/>
            <person name="Gellesch M."/>
            <person name="Goldberg J."/>
            <person name="Griggs A."/>
            <person name="Gujja S."/>
            <person name="Heilman E."/>
            <person name="Heiman D."/>
            <person name="Hepburn T."/>
            <person name="Howarth C."/>
            <person name="Jen D."/>
            <person name="Larson L."/>
            <person name="Lewis B."/>
            <person name="Mehta T."/>
            <person name="Park D."/>
            <person name="Pearson M."/>
            <person name="Roberts A."/>
            <person name="Saif S."/>
            <person name="Shea T."/>
            <person name="Shenoy N."/>
            <person name="Sisk P."/>
            <person name="Stolte C."/>
            <person name="Sykes S."/>
            <person name="Thomson T."/>
            <person name="Walk T."/>
            <person name="White J."/>
            <person name="Yandava C."/>
            <person name="Izard J."/>
            <person name="Baranova O.V."/>
            <person name="Blanton J.M."/>
            <person name="Tanner A.C."/>
            <person name="Dewhirst F.E."/>
            <person name="Haas B."/>
            <person name="Nusbaum C."/>
            <person name="Birren B."/>
        </authorList>
    </citation>
    <scope>NUCLEOTIDE SEQUENCE [LARGE SCALE GENOMIC DNA]</scope>
    <source>
        <strain evidence="2">1-1 BBBD Race 1</strain>
    </source>
</reference>
<dbReference type="EnsemblFungi" id="PTTG_06158-t43_1">
    <property type="protein sequence ID" value="PTTG_06158-t43_1-p1"/>
    <property type="gene ID" value="PTTG_06158"/>
</dbReference>
<evidence type="ECO:0000313" key="2">
    <source>
        <dbReference type="EMBL" id="OAV99157.1"/>
    </source>
</evidence>
<dbReference type="Proteomes" id="UP000005240">
    <property type="component" value="Unassembled WGS sequence"/>
</dbReference>
<dbReference type="EMBL" id="ADAS02000004">
    <property type="protein sequence ID" value="OAV99157.1"/>
    <property type="molecule type" value="Genomic_DNA"/>
</dbReference>
<gene>
    <name evidence="2" type="ORF">PTTG_06158</name>
</gene>
<feature type="region of interest" description="Disordered" evidence="1">
    <location>
        <begin position="1"/>
        <end position="61"/>
    </location>
</feature>
<reference evidence="3" key="4">
    <citation type="submission" date="2025-05" db="UniProtKB">
        <authorList>
            <consortium name="EnsemblFungi"/>
        </authorList>
    </citation>
    <scope>IDENTIFICATION</scope>
    <source>
        <strain evidence="3">isolate 1-1 / race 1 (BBBD)</strain>
    </source>
</reference>
<name>A0A180H2B0_PUCT1</name>
<keyword evidence="4" id="KW-1185">Reference proteome</keyword>
<organism evidence="2">
    <name type="scientific">Puccinia triticina (isolate 1-1 / race 1 (BBBD))</name>
    <name type="common">Brown leaf rust fungus</name>
    <dbReference type="NCBI Taxonomy" id="630390"/>
    <lineage>
        <taxon>Eukaryota</taxon>
        <taxon>Fungi</taxon>
        <taxon>Dikarya</taxon>
        <taxon>Basidiomycota</taxon>
        <taxon>Pucciniomycotina</taxon>
        <taxon>Pucciniomycetes</taxon>
        <taxon>Pucciniales</taxon>
        <taxon>Pucciniaceae</taxon>
        <taxon>Puccinia</taxon>
    </lineage>
</organism>
<accession>A0A180H2B0</accession>
<reference evidence="3 4" key="3">
    <citation type="journal article" date="2017" name="G3 (Bethesda)">
        <title>Comparative analysis highlights variable genome content of wheat rusts and divergence of the mating loci.</title>
        <authorList>
            <person name="Cuomo C.A."/>
            <person name="Bakkeren G."/>
            <person name="Khalil H.B."/>
            <person name="Panwar V."/>
            <person name="Joly D."/>
            <person name="Linning R."/>
            <person name="Sakthikumar S."/>
            <person name="Song X."/>
            <person name="Adiconis X."/>
            <person name="Fan L."/>
            <person name="Goldberg J.M."/>
            <person name="Levin J.Z."/>
            <person name="Young S."/>
            <person name="Zeng Q."/>
            <person name="Anikster Y."/>
            <person name="Bruce M."/>
            <person name="Wang M."/>
            <person name="Yin C."/>
            <person name="McCallum B."/>
            <person name="Szabo L.J."/>
            <person name="Hulbert S."/>
            <person name="Chen X."/>
            <person name="Fellers J.P."/>
        </authorList>
    </citation>
    <scope>NUCLEOTIDE SEQUENCE</scope>
    <source>
        <strain evidence="3">isolate 1-1 / race 1 (BBBD)</strain>
        <strain evidence="4">Isolate 1-1 / race 1 (BBBD)</strain>
    </source>
</reference>
<dbReference type="AlphaFoldDB" id="A0A180H2B0"/>
<sequence>MATSLSQPSGSMLKLDEPSSVNPESVMFSDSAGSVRLEIEPGKTPAKSMKPKAPEPQLPHPISSLTRSIVEFAKFMMGTTGRDYQLPDPPTTEELKYFEFWNISIQNNQDTQATQRPLPPQIAIGDDVIQDKVENDLPGIDYKPAPIPPNYEISKHVKHECDAQFCLRGLPRITFQWNKPSLKTSPWNSASAQILADQWHSWYLEKRHYSRSTKLKVDARAVIARWLKTAAGKQRRITKEELSLREFRLDHFKEQHKQARRQIGLSRRMTAHACFPKHKNFFSKLYEMEVVSDYDYEADDDDDEAPPTRILPYWRSKVLGDLSHELDLAAIQLASPEEKPTISKLLQRRETRDATEFEASLEKIPLEAFTECFSDEFLQDTSVLERRQLQINETTQPYSLSQALADLQKLTCKENARPID</sequence>
<evidence type="ECO:0000313" key="3">
    <source>
        <dbReference type="EnsemblFungi" id="PTTG_06158-t43_1-p1"/>
    </source>
</evidence>
<evidence type="ECO:0000313" key="4">
    <source>
        <dbReference type="Proteomes" id="UP000005240"/>
    </source>
</evidence>
<evidence type="ECO:0000256" key="1">
    <source>
        <dbReference type="SAM" id="MobiDB-lite"/>
    </source>
</evidence>
<proteinExistence type="predicted"/>
<protein>
    <submittedName>
        <fullName evidence="2 3">Uncharacterized protein</fullName>
    </submittedName>
</protein>